<reference evidence="1" key="1">
    <citation type="submission" date="2021-06" db="EMBL/GenBank/DDBJ databases">
        <authorList>
            <person name="Kallberg Y."/>
            <person name="Tangrot J."/>
            <person name="Rosling A."/>
        </authorList>
    </citation>
    <scope>NUCLEOTIDE SEQUENCE</scope>
    <source>
        <strain evidence="1">87-6 pot B 2015</strain>
    </source>
</reference>
<dbReference type="Proteomes" id="UP000789375">
    <property type="component" value="Unassembled WGS sequence"/>
</dbReference>
<dbReference type="EMBL" id="CAJVPP010004920">
    <property type="protein sequence ID" value="CAG8657234.1"/>
    <property type="molecule type" value="Genomic_DNA"/>
</dbReference>
<sequence length="140" mass="15064">MVGDEITFILSSKRYSDVLLAEADEHNSCKPSLDNSHFKKLSETSSSVTITPIEPGLFYIINDFCSSCVIKVVGKNGGGDNNNCNNSNNKNGDYNCNQGTVINFNFGGSSGSANIGVTKAMIAMTVFIASLYINMLQLVF</sequence>
<protein>
    <submittedName>
        <fullName evidence="1">485_t:CDS:1</fullName>
    </submittedName>
</protein>
<evidence type="ECO:0000313" key="1">
    <source>
        <dbReference type="EMBL" id="CAG8657234.1"/>
    </source>
</evidence>
<accession>A0A9N9DY22</accession>
<gene>
    <name evidence="1" type="ORF">FMOSSE_LOCUS11765</name>
</gene>
<keyword evidence="2" id="KW-1185">Reference proteome</keyword>
<dbReference type="AlphaFoldDB" id="A0A9N9DY22"/>
<comment type="caution">
    <text evidence="1">The sequence shown here is derived from an EMBL/GenBank/DDBJ whole genome shotgun (WGS) entry which is preliminary data.</text>
</comment>
<evidence type="ECO:0000313" key="2">
    <source>
        <dbReference type="Proteomes" id="UP000789375"/>
    </source>
</evidence>
<name>A0A9N9DY22_FUNMO</name>
<organism evidence="1 2">
    <name type="scientific">Funneliformis mosseae</name>
    <name type="common">Endomycorrhizal fungus</name>
    <name type="synonym">Glomus mosseae</name>
    <dbReference type="NCBI Taxonomy" id="27381"/>
    <lineage>
        <taxon>Eukaryota</taxon>
        <taxon>Fungi</taxon>
        <taxon>Fungi incertae sedis</taxon>
        <taxon>Mucoromycota</taxon>
        <taxon>Glomeromycotina</taxon>
        <taxon>Glomeromycetes</taxon>
        <taxon>Glomerales</taxon>
        <taxon>Glomeraceae</taxon>
        <taxon>Funneliformis</taxon>
    </lineage>
</organism>
<proteinExistence type="predicted"/>